<gene>
    <name evidence="1" type="ORF">SAMN05443574_103342</name>
</gene>
<organism evidence="1 2">
    <name type="scientific">Haloarcula vallismortis</name>
    <name type="common">Halobacterium vallismortis</name>
    <dbReference type="NCBI Taxonomy" id="28442"/>
    <lineage>
        <taxon>Archaea</taxon>
        <taxon>Methanobacteriati</taxon>
        <taxon>Methanobacteriota</taxon>
        <taxon>Stenosarchaea group</taxon>
        <taxon>Halobacteria</taxon>
        <taxon>Halobacteriales</taxon>
        <taxon>Haloarculaceae</taxon>
        <taxon>Haloarcula</taxon>
    </lineage>
</organism>
<evidence type="ECO:0000313" key="1">
    <source>
        <dbReference type="EMBL" id="SDW46025.1"/>
    </source>
</evidence>
<dbReference type="EMBL" id="FNOF01000003">
    <property type="protein sequence ID" value="SDW46025.1"/>
    <property type="molecule type" value="Genomic_DNA"/>
</dbReference>
<sequence length="135" mass="15212">KQMLFLYLAVCLGRFHTASKQTLSLKSDVIDCGIVHNRDLENDAYSAVNLTSYLQILLAGTVVFVDVDLVRLEAADVPAAKERFLDVVLFYVLSKVFYEVFRVVVAVFAWRPDVSGSVLLVWTSSDKLVHLTNNW</sequence>
<reference evidence="1 2" key="1">
    <citation type="submission" date="2016-10" db="EMBL/GenBank/DDBJ databases">
        <authorList>
            <person name="de Groot N.N."/>
        </authorList>
    </citation>
    <scope>NUCLEOTIDE SEQUENCE [LARGE SCALE GENOMIC DNA]</scope>
    <source>
        <strain evidence="1 2">DSM 3756</strain>
    </source>
</reference>
<proteinExistence type="predicted"/>
<evidence type="ECO:0000313" key="2">
    <source>
        <dbReference type="Proteomes" id="UP000182573"/>
    </source>
</evidence>
<feature type="non-terminal residue" evidence="1">
    <location>
        <position position="1"/>
    </location>
</feature>
<protein>
    <submittedName>
        <fullName evidence="1">Uncharacterized protein</fullName>
    </submittedName>
</protein>
<dbReference type="RefSeq" id="WP_211604477.1">
    <property type="nucleotide sequence ID" value="NZ_FNOF01000003.1"/>
</dbReference>
<accession>A0A1H2TQE6</accession>
<dbReference type="AlphaFoldDB" id="A0A1H2TQE6"/>
<name>A0A1H2TQE6_HALVA</name>
<dbReference type="Proteomes" id="UP000182573">
    <property type="component" value="Unassembled WGS sequence"/>
</dbReference>